<dbReference type="InterPro" id="IPR019292">
    <property type="entry name" value="McrC"/>
</dbReference>
<reference evidence="1 2" key="1">
    <citation type="journal article" date="2015" name="Genome Announc.">
        <title>Expanding the biotechnology potential of lactobacilli through comparative genomics of 213 strains and associated genera.</title>
        <authorList>
            <person name="Sun Z."/>
            <person name="Harris H.M."/>
            <person name="McCann A."/>
            <person name="Guo C."/>
            <person name="Argimon S."/>
            <person name="Zhang W."/>
            <person name="Yang X."/>
            <person name="Jeffery I.B."/>
            <person name="Cooney J.C."/>
            <person name="Kagawa T.F."/>
            <person name="Liu W."/>
            <person name="Song Y."/>
            <person name="Salvetti E."/>
            <person name="Wrobel A."/>
            <person name="Rasinkangas P."/>
            <person name="Parkhill J."/>
            <person name="Rea M.C."/>
            <person name="O'Sullivan O."/>
            <person name="Ritari J."/>
            <person name="Douillard F.P."/>
            <person name="Paul Ross R."/>
            <person name="Yang R."/>
            <person name="Briner A.E."/>
            <person name="Felis G.E."/>
            <person name="de Vos W.M."/>
            <person name="Barrangou R."/>
            <person name="Klaenhammer T.R."/>
            <person name="Caufield P.W."/>
            <person name="Cui Y."/>
            <person name="Zhang H."/>
            <person name="O'Toole P.W."/>
        </authorList>
    </citation>
    <scope>NUCLEOTIDE SEQUENCE [LARGE SCALE GENOMIC DNA]</scope>
    <source>
        <strain evidence="1 2">DSM 15833</strain>
    </source>
</reference>
<dbReference type="AlphaFoldDB" id="A0A0R1TF99"/>
<dbReference type="PANTHER" id="PTHR38733:SF1">
    <property type="entry name" value="TYPE IV METHYL-DIRECTED RESTRICTION ENZYME ECOKMCRBC"/>
    <property type="match status" value="1"/>
</dbReference>
<accession>A0A0R1TF99</accession>
<name>A0A0R1TF99_9LACO</name>
<dbReference type="PATRIC" id="fig|1423740.3.peg.1341"/>
<gene>
    <name evidence="1" type="ORF">FC36_GL001243</name>
</gene>
<proteinExistence type="predicted"/>
<comment type="caution">
    <text evidence="1">The sequence shown here is derived from an EMBL/GenBank/DDBJ whole genome shotgun (WGS) entry which is preliminary data.</text>
</comment>
<evidence type="ECO:0008006" key="3">
    <source>
        <dbReference type="Google" id="ProtNLM"/>
    </source>
</evidence>
<sequence>MDQSIQTNLKKPVNHAFYTEYRQLQLLCLLILQQEKHGLNSSPNKVYGILFDVAWLWEEYLYLILADLDFQHPQNKQRSDGVLLYQKMYGKHRNRTVYPDFYHPDGLVLDAKYKRADHGIQRNDLYQIITYSHILNAKTAGIIFPSLSQHQYDILGDLAGLGGQIFKLGFQIPQEAPNYAAFVQTMVASEKQVKNHLQNFLEQ</sequence>
<dbReference type="PANTHER" id="PTHR38733">
    <property type="entry name" value="PROTEIN MCRC"/>
    <property type="match status" value="1"/>
</dbReference>
<protein>
    <recommendedName>
        <fullName evidence="3">McrBC 5-methylcytosine restriction system component</fullName>
    </recommendedName>
</protein>
<evidence type="ECO:0000313" key="1">
    <source>
        <dbReference type="EMBL" id="KRL77802.1"/>
    </source>
</evidence>
<dbReference type="Proteomes" id="UP000051048">
    <property type="component" value="Unassembled WGS sequence"/>
</dbReference>
<organism evidence="1 2">
    <name type="scientific">Ligilactobacillus equi DSM 15833 = JCM 10991</name>
    <dbReference type="NCBI Taxonomy" id="1423740"/>
    <lineage>
        <taxon>Bacteria</taxon>
        <taxon>Bacillati</taxon>
        <taxon>Bacillota</taxon>
        <taxon>Bacilli</taxon>
        <taxon>Lactobacillales</taxon>
        <taxon>Lactobacillaceae</taxon>
        <taxon>Ligilactobacillus</taxon>
    </lineage>
</organism>
<dbReference type="Pfam" id="PF10117">
    <property type="entry name" value="McrBC"/>
    <property type="match status" value="1"/>
</dbReference>
<dbReference type="EMBL" id="AZFH01000162">
    <property type="protein sequence ID" value="KRL77802.1"/>
    <property type="molecule type" value="Genomic_DNA"/>
</dbReference>
<evidence type="ECO:0000313" key="2">
    <source>
        <dbReference type="Proteomes" id="UP000051048"/>
    </source>
</evidence>